<evidence type="ECO:0000256" key="1">
    <source>
        <dbReference type="ARBA" id="ARBA00009792"/>
    </source>
</evidence>
<dbReference type="GO" id="GO:0009313">
    <property type="term" value="P:oligosaccharide catabolic process"/>
    <property type="evidence" value="ECO:0007669"/>
    <property type="project" value="TreeGrafter"/>
</dbReference>
<dbReference type="PANTHER" id="PTHR46017">
    <property type="entry name" value="ALPHA-MANNOSIDASE 2C1"/>
    <property type="match status" value="1"/>
</dbReference>
<name>A0A1H5GB64_9MICO</name>
<dbReference type="Pfam" id="PF07748">
    <property type="entry name" value="Glyco_hydro_38C"/>
    <property type="match status" value="1"/>
</dbReference>
<dbReference type="InterPro" id="IPR011330">
    <property type="entry name" value="Glyco_hydro/deAcase_b/a-brl"/>
</dbReference>
<dbReference type="InterPro" id="IPR041147">
    <property type="entry name" value="GH38_C"/>
</dbReference>
<dbReference type="Proteomes" id="UP000199220">
    <property type="component" value="Unassembled WGS sequence"/>
</dbReference>
<dbReference type="Pfam" id="PF01074">
    <property type="entry name" value="Glyco_hydro_38N"/>
    <property type="match status" value="1"/>
</dbReference>
<dbReference type="SMART" id="SM00872">
    <property type="entry name" value="Alpha-mann_mid"/>
    <property type="match status" value="1"/>
</dbReference>
<keyword evidence="2" id="KW-0479">Metal-binding</keyword>
<reference evidence="7" key="1">
    <citation type="submission" date="2016-10" db="EMBL/GenBank/DDBJ databases">
        <authorList>
            <person name="Varghese N."/>
            <person name="Submissions S."/>
        </authorList>
    </citation>
    <scope>NUCLEOTIDE SEQUENCE [LARGE SCALE GENOMIC DNA]</scope>
    <source>
        <strain evidence="7">DSM 21368</strain>
    </source>
</reference>
<dbReference type="FunFam" id="1.20.1270.50:FF:000004">
    <property type="entry name" value="alpha-mannosidase 2C1 isoform X1"/>
    <property type="match status" value="1"/>
</dbReference>
<evidence type="ECO:0000256" key="3">
    <source>
        <dbReference type="ARBA" id="ARBA00022801"/>
    </source>
</evidence>
<dbReference type="InterPro" id="IPR000602">
    <property type="entry name" value="Glyco_hydro_38_N"/>
</dbReference>
<dbReference type="AlphaFoldDB" id="A0A1H5GB64"/>
<dbReference type="InterPro" id="IPR028995">
    <property type="entry name" value="Glyco_hydro_57/38_cen_sf"/>
</dbReference>
<evidence type="ECO:0000259" key="5">
    <source>
        <dbReference type="SMART" id="SM00872"/>
    </source>
</evidence>
<dbReference type="EMBL" id="FNTX01000001">
    <property type="protein sequence ID" value="SEE12885.1"/>
    <property type="molecule type" value="Genomic_DNA"/>
</dbReference>
<feature type="domain" description="Glycoside hydrolase family 38 central" evidence="5">
    <location>
        <begin position="527"/>
        <end position="605"/>
    </location>
</feature>
<evidence type="ECO:0000313" key="6">
    <source>
        <dbReference type="EMBL" id="SEE12885.1"/>
    </source>
</evidence>
<evidence type="ECO:0000313" key="7">
    <source>
        <dbReference type="Proteomes" id="UP000199220"/>
    </source>
</evidence>
<dbReference type="SUPFAM" id="SSF74650">
    <property type="entry name" value="Galactose mutarotase-like"/>
    <property type="match status" value="1"/>
</dbReference>
<proteinExistence type="inferred from homology"/>
<evidence type="ECO:0000256" key="4">
    <source>
        <dbReference type="ARBA" id="ARBA00023295"/>
    </source>
</evidence>
<dbReference type="Pfam" id="PF17677">
    <property type="entry name" value="Glyco_hydro38C2"/>
    <property type="match status" value="1"/>
</dbReference>
<evidence type="ECO:0000256" key="2">
    <source>
        <dbReference type="ARBA" id="ARBA00022723"/>
    </source>
</evidence>
<dbReference type="InterPro" id="IPR027291">
    <property type="entry name" value="Glyco_hydro_38_N_sf"/>
</dbReference>
<dbReference type="GO" id="GO:0030246">
    <property type="term" value="F:carbohydrate binding"/>
    <property type="evidence" value="ECO:0007669"/>
    <property type="project" value="InterPro"/>
</dbReference>
<dbReference type="GO" id="GO:0006013">
    <property type="term" value="P:mannose metabolic process"/>
    <property type="evidence" value="ECO:0007669"/>
    <property type="project" value="InterPro"/>
</dbReference>
<dbReference type="STRING" id="648782.SAMN04488554_1596"/>
<gene>
    <name evidence="6" type="ORF">SAMN04488554_1596</name>
</gene>
<dbReference type="InterPro" id="IPR015341">
    <property type="entry name" value="Glyco_hydro_38_cen"/>
</dbReference>
<dbReference type="GO" id="GO:0046872">
    <property type="term" value="F:metal ion binding"/>
    <property type="evidence" value="ECO:0007669"/>
    <property type="project" value="UniProtKB-KW"/>
</dbReference>
<dbReference type="CDD" id="cd10789">
    <property type="entry name" value="GH38N_AMII_ER_cytosolic"/>
    <property type="match status" value="1"/>
</dbReference>
<dbReference type="SUPFAM" id="SSF88688">
    <property type="entry name" value="Families 57/38 glycoside transferase middle domain"/>
    <property type="match status" value="1"/>
</dbReference>
<keyword evidence="3" id="KW-0378">Hydrolase</keyword>
<dbReference type="FunFam" id="3.20.110.10:FF:000002">
    <property type="entry name" value="alpha-mannosidase 2C1 isoform X1"/>
    <property type="match status" value="1"/>
</dbReference>
<comment type="similarity">
    <text evidence="1">Belongs to the glycosyl hydrolase 38 family.</text>
</comment>
<keyword evidence="7" id="KW-1185">Reference proteome</keyword>
<dbReference type="Gene3D" id="1.20.1270.50">
    <property type="entry name" value="Glycoside hydrolase family 38, central domain"/>
    <property type="match status" value="1"/>
</dbReference>
<organism evidence="6 7">
    <name type="scientific">Ruania alba</name>
    <dbReference type="NCBI Taxonomy" id="648782"/>
    <lineage>
        <taxon>Bacteria</taxon>
        <taxon>Bacillati</taxon>
        <taxon>Actinomycetota</taxon>
        <taxon>Actinomycetes</taxon>
        <taxon>Micrococcales</taxon>
        <taxon>Ruaniaceae</taxon>
        <taxon>Ruania</taxon>
    </lineage>
</organism>
<dbReference type="Gene3D" id="2.70.98.30">
    <property type="entry name" value="Golgi alpha-mannosidase II, domain 4"/>
    <property type="match status" value="1"/>
</dbReference>
<dbReference type="SUPFAM" id="SSF88713">
    <property type="entry name" value="Glycoside hydrolase/deacetylase"/>
    <property type="match status" value="1"/>
</dbReference>
<dbReference type="Pfam" id="PF09261">
    <property type="entry name" value="Alpha-mann_mid"/>
    <property type="match status" value="1"/>
</dbReference>
<dbReference type="InterPro" id="IPR011682">
    <property type="entry name" value="Glyco_hydro_38_C"/>
</dbReference>
<dbReference type="RefSeq" id="WP_089772435.1">
    <property type="nucleotide sequence ID" value="NZ_FNTX01000001.1"/>
</dbReference>
<dbReference type="InterPro" id="IPR054723">
    <property type="entry name" value="Ams1-like_N"/>
</dbReference>
<dbReference type="GO" id="GO:0004559">
    <property type="term" value="F:alpha-mannosidase activity"/>
    <property type="evidence" value="ECO:0007669"/>
    <property type="project" value="InterPro"/>
</dbReference>
<dbReference type="InterPro" id="IPR037094">
    <property type="entry name" value="Glyco_hydro_38_cen_sf"/>
</dbReference>
<sequence length="1026" mass="112808">MHRTITDLGARVDRALTERVTPAVHSYRTPVVVAAHVLAGEPVPFAEAVAGEFTPFAVGTDWGRPWGTTWFRFTGTVGEAIRAHAEEQRIELLVDLGFGPGGPGFRSEGLAYTADGTILKAVEPRTAYVPVGGERGAPIAADGTFEVYLEAASNPRFDGTVSSLGDLDTAGDTPLYRLERAELALREPEVHHLLIEARLLHQIAATTPESDPRHHELRYALDRMVDELDAGGFDRVASSAPAARAQLAGVLADRARTSAHTVSAVGHAHIDSAWLWPVRETIRKCSRTFSNVIALAQEYPEFIFACSSAQQYAWMRDHHPQVWERVREAVAAGTFVPVGGMWVESDTNLPGGEALVRQFTAGKRFFAEHFGTEAREVWLPDSFGYSGSLPQLARLAGFDWFLSQKMSWNSTNPFPHHTFWWEGIDGTRVFTHFPPSDTYSSEFNGPELARSTTQFRENGRATRSLLPFGYGDGGGGPTREMLETARRLADLDGAPKVHIETPEEFFTAAHAEYGEHAPVWSGEMYLEFHRGTYTSQRAMKEGNRRTEHLLHEAELWSATATVRHGTPYPADELDRIWEEVLLLQFHDILPGSSIAWVHREARERYAALTARLEALIDGALEVLAGTGEVPLAFNATPHPHDGVPPLGGAAPRRDATAVQTHQADGEVHLDNGLLRVRIGTDGTVVSVWDHGADREVLAGPGNALWLHPDTPNRFDAWDLDEFYRHTGHALTAVDRIEVDSSDPARPVVRITRTDGGSTYRQEVALAAGSIALECTTEVDWHERERILKVAFPLDVHARESTAETQFGYVQRPTHTNTSWDAAKFEIPAHKWLHVGEPGYGVAVTNEATYGHEATRPGPGEARGAGATTVRLSLLRAPRYPDPQTDQGRHVLRYQLVCGADLPEAIRAGYRTGRPLRERRGAGGVEPLVAIEDGPVLLETVKLADDGSGDLVLRLYESRGGRGRAELTVAEDVQMRDAVVTDLLERPDEQIAALAPLERDGDRLTLDLTPFQVVTVRITRSSAGRQS</sequence>
<accession>A0A1H5GB64</accession>
<dbReference type="InterPro" id="IPR011013">
    <property type="entry name" value="Gal_mutarotase_sf_dom"/>
</dbReference>
<dbReference type="PANTHER" id="PTHR46017:SF1">
    <property type="entry name" value="ALPHA-MANNOSIDASE 2C1"/>
    <property type="match status" value="1"/>
</dbReference>
<dbReference type="OrthoDB" id="9772207at2"/>
<protein>
    <submittedName>
        <fullName evidence="6">Alpha-mannosidase</fullName>
    </submittedName>
</protein>
<dbReference type="Gene3D" id="3.20.110.10">
    <property type="entry name" value="Glycoside hydrolase 38, N terminal domain"/>
    <property type="match status" value="1"/>
</dbReference>
<keyword evidence="4" id="KW-0326">Glycosidase</keyword>
<dbReference type="Pfam" id="PF22907">
    <property type="entry name" value="Ams1-like_1st"/>
    <property type="match status" value="1"/>
</dbReference>